<proteinExistence type="predicted"/>
<dbReference type="Gene3D" id="1.10.260.40">
    <property type="entry name" value="lambda repressor-like DNA-binding domains"/>
    <property type="match status" value="1"/>
</dbReference>
<dbReference type="EMBL" id="JAGGJC010000004">
    <property type="protein sequence ID" value="MDN7130139.1"/>
    <property type="molecule type" value="Genomic_DNA"/>
</dbReference>
<sequence length="114" mass="12756">MRNTKRRPVTVGQMLVTEFLEPMNIAISELAEAMGVHRNTLSRIAHDKGTLTAPMAIKLAAALGNTPEFWLNIQHAVELWDVRHRAYEQEAKNVRRVKPHGAASEAGLKNISVY</sequence>
<dbReference type="CDD" id="cd00093">
    <property type="entry name" value="HTH_XRE"/>
    <property type="match status" value="1"/>
</dbReference>
<dbReference type="Pfam" id="PF01381">
    <property type="entry name" value="HTH_3"/>
    <property type="match status" value="1"/>
</dbReference>
<dbReference type="PROSITE" id="PS50943">
    <property type="entry name" value="HTH_CROC1"/>
    <property type="match status" value="1"/>
</dbReference>
<dbReference type="SUPFAM" id="SSF47413">
    <property type="entry name" value="lambda repressor-like DNA-binding domains"/>
    <property type="match status" value="1"/>
</dbReference>
<reference evidence="5 6" key="1">
    <citation type="submission" date="2021-03" db="EMBL/GenBank/DDBJ databases">
        <title>Pseudidiomarina terrestris, a new bacterium isolated from saline soil.</title>
        <authorList>
            <person name="Galisteo C."/>
            <person name="De La Haba R."/>
            <person name="Sanchez-Porro C."/>
            <person name="Ventosa A."/>
        </authorList>
    </citation>
    <scope>NUCLEOTIDE SEQUENCE [LARGE SCALE GENOMIC DNA]</scope>
    <source>
        <strain evidence="3 6">1APP75-32.1</strain>
        <strain evidence="5">1APR75-15</strain>
        <strain evidence="4">1ASR75-15</strain>
    </source>
</reference>
<gene>
    <name evidence="3" type="ORF">J6I90_10855</name>
    <name evidence="4" type="ORF">J6I92_09670</name>
</gene>
<dbReference type="Proteomes" id="UP001169492">
    <property type="component" value="Unassembled WGS sequence"/>
</dbReference>
<feature type="domain" description="HTH cro/C1-type" evidence="2">
    <location>
        <begin position="28"/>
        <end position="70"/>
    </location>
</feature>
<evidence type="ECO:0000256" key="1">
    <source>
        <dbReference type="ARBA" id="ARBA00023125"/>
    </source>
</evidence>
<dbReference type="InterPro" id="IPR001387">
    <property type="entry name" value="Cro/C1-type_HTH"/>
</dbReference>
<protein>
    <submittedName>
        <fullName evidence="3">HigA family addiction module antidote protein</fullName>
    </submittedName>
</protein>
<evidence type="ECO:0000313" key="4">
    <source>
        <dbReference type="EMBL" id="MDN7130139.1"/>
    </source>
</evidence>
<dbReference type="GO" id="GO:0003677">
    <property type="term" value="F:DNA binding"/>
    <property type="evidence" value="ECO:0007669"/>
    <property type="project" value="UniProtKB-KW"/>
</dbReference>
<evidence type="ECO:0000313" key="5">
    <source>
        <dbReference type="Proteomes" id="UP001169491"/>
    </source>
</evidence>
<dbReference type="AlphaFoldDB" id="A0AAW7QYV7"/>
<keyword evidence="1" id="KW-0238">DNA-binding</keyword>
<dbReference type="PANTHER" id="PTHR36924:SF1">
    <property type="entry name" value="ANTITOXIN HIGA-1"/>
    <property type="match status" value="1"/>
</dbReference>
<dbReference type="PANTHER" id="PTHR36924">
    <property type="entry name" value="ANTITOXIN HIGA-1"/>
    <property type="match status" value="1"/>
</dbReference>
<comment type="caution">
    <text evidence="3">The sequence shown here is derived from an EMBL/GenBank/DDBJ whole genome shotgun (WGS) entry which is preliminary data.</text>
</comment>
<dbReference type="NCBIfam" id="TIGR02607">
    <property type="entry name" value="antidote_HigA"/>
    <property type="match status" value="1"/>
</dbReference>
<dbReference type="SMART" id="SM00530">
    <property type="entry name" value="HTH_XRE"/>
    <property type="match status" value="1"/>
</dbReference>
<dbReference type="RefSeq" id="WP_301720926.1">
    <property type="nucleotide sequence ID" value="NZ_JAGGJB010000006.1"/>
</dbReference>
<dbReference type="Proteomes" id="UP001169491">
    <property type="component" value="Unassembled WGS sequence"/>
</dbReference>
<evidence type="ECO:0000313" key="3">
    <source>
        <dbReference type="EMBL" id="MDN7125381.1"/>
    </source>
</evidence>
<keyword evidence="5" id="KW-1185">Reference proteome</keyword>
<name>A0AAW7QYV7_9GAMM</name>
<dbReference type="EMBL" id="JAGGJB010000006">
    <property type="protein sequence ID" value="MDN7125381.1"/>
    <property type="molecule type" value="Genomic_DNA"/>
</dbReference>
<organism evidence="3 6">
    <name type="scientific">Pseudidiomarina terrestris</name>
    <dbReference type="NCBI Taxonomy" id="2820060"/>
    <lineage>
        <taxon>Bacteria</taxon>
        <taxon>Pseudomonadati</taxon>
        <taxon>Pseudomonadota</taxon>
        <taxon>Gammaproteobacteria</taxon>
        <taxon>Alteromonadales</taxon>
        <taxon>Idiomarinaceae</taxon>
        <taxon>Pseudidiomarina</taxon>
    </lineage>
</organism>
<dbReference type="InterPro" id="IPR013430">
    <property type="entry name" value="Toxin_antidote_HigA"/>
</dbReference>
<dbReference type="InterPro" id="IPR010982">
    <property type="entry name" value="Lambda_DNA-bd_dom_sf"/>
</dbReference>
<evidence type="ECO:0000259" key="2">
    <source>
        <dbReference type="PROSITE" id="PS50943"/>
    </source>
</evidence>
<evidence type="ECO:0000313" key="6">
    <source>
        <dbReference type="Proteomes" id="UP001169492"/>
    </source>
</evidence>
<accession>A0AAW7QYV7</accession>